<name>A0A9D3YQI7_DREPO</name>
<accession>A0A9D3YQI7</accession>
<gene>
    <name evidence="3" type="ORF">DPMN_080260</name>
</gene>
<organism evidence="3 4">
    <name type="scientific">Dreissena polymorpha</name>
    <name type="common">Zebra mussel</name>
    <name type="synonym">Mytilus polymorpha</name>
    <dbReference type="NCBI Taxonomy" id="45954"/>
    <lineage>
        <taxon>Eukaryota</taxon>
        <taxon>Metazoa</taxon>
        <taxon>Spiralia</taxon>
        <taxon>Lophotrochozoa</taxon>
        <taxon>Mollusca</taxon>
        <taxon>Bivalvia</taxon>
        <taxon>Autobranchia</taxon>
        <taxon>Heteroconchia</taxon>
        <taxon>Euheterodonta</taxon>
        <taxon>Imparidentia</taxon>
        <taxon>Neoheterodontei</taxon>
        <taxon>Myida</taxon>
        <taxon>Dreissenoidea</taxon>
        <taxon>Dreissenidae</taxon>
        <taxon>Dreissena</taxon>
    </lineage>
</organism>
<protein>
    <submittedName>
        <fullName evidence="3">Uncharacterized protein</fullName>
    </submittedName>
</protein>
<feature type="region of interest" description="Disordered" evidence="1">
    <location>
        <begin position="51"/>
        <end position="70"/>
    </location>
</feature>
<evidence type="ECO:0000313" key="4">
    <source>
        <dbReference type="Proteomes" id="UP000828390"/>
    </source>
</evidence>
<keyword evidence="4" id="KW-1185">Reference proteome</keyword>
<feature type="signal peptide" evidence="2">
    <location>
        <begin position="1"/>
        <end position="24"/>
    </location>
</feature>
<proteinExistence type="predicted"/>
<dbReference type="EMBL" id="JAIWYP010000015">
    <property type="protein sequence ID" value="KAH3705194.1"/>
    <property type="molecule type" value="Genomic_DNA"/>
</dbReference>
<dbReference type="AlphaFoldDB" id="A0A9D3YQI7"/>
<reference evidence="3" key="2">
    <citation type="submission" date="2020-11" db="EMBL/GenBank/DDBJ databases">
        <authorList>
            <person name="McCartney M.A."/>
            <person name="Auch B."/>
            <person name="Kono T."/>
            <person name="Mallez S."/>
            <person name="Becker A."/>
            <person name="Gohl D.M."/>
            <person name="Silverstein K.A.T."/>
            <person name="Koren S."/>
            <person name="Bechman K.B."/>
            <person name="Herman A."/>
            <person name="Abrahante J.E."/>
            <person name="Garbe J."/>
        </authorList>
    </citation>
    <scope>NUCLEOTIDE SEQUENCE</scope>
    <source>
        <strain evidence="3">Duluth1</strain>
        <tissue evidence="3">Whole animal</tissue>
    </source>
</reference>
<comment type="caution">
    <text evidence="3">The sequence shown here is derived from an EMBL/GenBank/DDBJ whole genome shotgun (WGS) entry which is preliminary data.</text>
</comment>
<reference evidence="3" key="1">
    <citation type="journal article" date="2019" name="bioRxiv">
        <title>The Genome of the Zebra Mussel, Dreissena polymorpha: A Resource for Invasive Species Research.</title>
        <authorList>
            <person name="McCartney M.A."/>
            <person name="Auch B."/>
            <person name="Kono T."/>
            <person name="Mallez S."/>
            <person name="Zhang Y."/>
            <person name="Obille A."/>
            <person name="Becker A."/>
            <person name="Abrahante J.E."/>
            <person name="Garbe J."/>
            <person name="Badalamenti J.P."/>
            <person name="Herman A."/>
            <person name="Mangelson H."/>
            <person name="Liachko I."/>
            <person name="Sullivan S."/>
            <person name="Sone E.D."/>
            <person name="Koren S."/>
            <person name="Silverstein K.A.T."/>
            <person name="Beckman K.B."/>
            <person name="Gohl D.M."/>
        </authorList>
    </citation>
    <scope>NUCLEOTIDE SEQUENCE</scope>
    <source>
        <strain evidence="3">Duluth1</strain>
        <tissue evidence="3">Whole animal</tissue>
    </source>
</reference>
<keyword evidence="2" id="KW-0732">Signal</keyword>
<evidence type="ECO:0000256" key="2">
    <source>
        <dbReference type="SAM" id="SignalP"/>
    </source>
</evidence>
<sequence length="70" mass="8004">MVFSYIKVFMIMRLQAIIVESTDAESNVAVGIATSRVIRINFIPVPNERNRTTMDTEQKHALYSDDNKLT</sequence>
<feature type="chain" id="PRO_5039023544" evidence="2">
    <location>
        <begin position="25"/>
        <end position="70"/>
    </location>
</feature>
<evidence type="ECO:0000256" key="1">
    <source>
        <dbReference type="SAM" id="MobiDB-lite"/>
    </source>
</evidence>
<dbReference type="Proteomes" id="UP000828390">
    <property type="component" value="Unassembled WGS sequence"/>
</dbReference>
<evidence type="ECO:0000313" key="3">
    <source>
        <dbReference type="EMBL" id="KAH3705194.1"/>
    </source>
</evidence>